<organism evidence="1">
    <name type="scientific">viral metagenome</name>
    <dbReference type="NCBI Taxonomy" id="1070528"/>
    <lineage>
        <taxon>unclassified sequences</taxon>
        <taxon>metagenomes</taxon>
        <taxon>organismal metagenomes</taxon>
    </lineage>
</organism>
<sequence>MEGVKKCPRNSDGTMEKRAHIINNITNEYYLKRNAMNPNDKSPNLFNKRLQHRMMTYYNLLNEAPEFHLDNKFFN</sequence>
<evidence type="ECO:0000313" key="1">
    <source>
        <dbReference type="EMBL" id="QHS98410.1"/>
    </source>
</evidence>
<name>A0A6C0C1Y7_9ZZZZ</name>
<dbReference type="AlphaFoldDB" id="A0A6C0C1Y7"/>
<dbReference type="EMBL" id="MN739316">
    <property type="protein sequence ID" value="QHS98410.1"/>
    <property type="molecule type" value="Genomic_DNA"/>
</dbReference>
<protein>
    <submittedName>
        <fullName evidence="1">Uncharacterized protein</fullName>
    </submittedName>
</protein>
<accession>A0A6C0C1Y7</accession>
<proteinExistence type="predicted"/>
<reference evidence="1" key="1">
    <citation type="journal article" date="2020" name="Nature">
        <title>Giant virus diversity and host interactions through global metagenomics.</title>
        <authorList>
            <person name="Schulz F."/>
            <person name="Roux S."/>
            <person name="Paez-Espino D."/>
            <person name="Jungbluth S."/>
            <person name="Walsh D.A."/>
            <person name="Denef V.J."/>
            <person name="McMahon K.D."/>
            <person name="Konstantinidis K.T."/>
            <person name="Eloe-Fadrosh E.A."/>
            <person name="Kyrpides N.C."/>
            <person name="Woyke T."/>
        </authorList>
    </citation>
    <scope>NUCLEOTIDE SEQUENCE</scope>
    <source>
        <strain evidence="1">GVMAG-M-3300020185-18</strain>
    </source>
</reference>